<keyword evidence="3" id="KW-0547">Nucleotide-binding</keyword>
<evidence type="ECO:0000256" key="2">
    <source>
        <dbReference type="ARBA" id="ARBA00022448"/>
    </source>
</evidence>
<evidence type="ECO:0000256" key="4">
    <source>
        <dbReference type="ARBA" id="ARBA00022840"/>
    </source>
</evidence>
<keyword evidence="2" id="KW-0813">Transport</keyword>
<evidence type="ECO:0000313" key="7">
    <source>
        <dbReference type="Proteomes" id="UP001243846"/>
    </source>
</evidence>
<dbReference type="RefSeq" id="WP_377685106.1">
    <property type="nucleotide sequence ID" value="NZ_JBHMDZ010000006.1"/>
</dbReference>
<dbReference type="PANTHER" id="PTHR46743:SF2">
    <property type="entry name" value="TEICHOIC ACIDS EXPORT ATP-BINDING PROTEIN TAGH"/>
    <property type="match status" value="1"/>
</dbReference>
<reference evidence="7" key="1">
    <citation type="journal article" date="2019" name="Int. J. Syst. Evol. Microbiol.">
        <title>The Global Catalogue of Microorganisms (GCM) 10K type strain sequencing project: providing services to taxonomists for standard genome sequencing and annotation.</title>
        <authorList>
            <consortium name="The Broad Institute Genomics Platform"/>
            <consortium name="The Broad Institute Genome Sequencing Center for Infectious Disease"/>
            <person name="Wu L."/>
            <person name="Ma J."/>
        </authorList>
    </citation>
    <scope>NUCLEOTIDE SEQUENCE [LARGE SCALE GENOMIC DNA]</scope>
    <source>
        <strain evidence="7">CECT 8482</strain>
    </source>
</reference>
<dbReference type="Gene3D" id="3.40.50.300">
    <property type="entry name" value="P-loop containing nucleotide triphosphate hydrolases"/>
    <property type="match status" value="1"/>
</dbReference>
<dbReference type="GO" id="GO:0005524">
    <property type="term" value="F:ATP binding"/>
    <property type="evidence" value="ECO:0007669"/>
    <property type="project" value="UniProtKB-KW"/>
</dbReference>
<dbReference type="PROSITE" id="PS00211">
    <property type="entry name" value="ABC_TRANSPORTER_1"/>
    <property type="match status" value="1"/>
</dbReference>
<dbReference type="PROSITE" id="PS50893">
    <property type="entry name" value="ABC_TRANSPORTER_2"/>
    <property type="match status" value="1"/>
</dbReference>
<dbReference type="SUPFAM" id="SSF52540">
    <property type="entry name" value="P-loop containing nucleoside triphosphate hydrolases"/>
    <property type="match status" value="1"/>
</dbReference>
<feature type="domain" description="ABC transporter" evidence="5">
    <location>
        <begin position="2"/>
        <end position="221"/>
    </location>
</feature>
<organism evidence="6 7">
    <name type="scientific">Paracoccus cavernae</name>
    <dbReference type="NCBI Taxonomy" id="1571207"/>
    <lineage>
        <taxon>Bacteria</taxon>
        <taxon>Pseudomonadati</taxon>
        <taxon>Pseudomonadota</taxon>
        <taxon>Alphaproteobacteria</taxon>
        <taxon>Rhodobacterales</taxon>
        <taxon>Paracoccaceae</taxon>
        <taxon>Paracoccus</taxon>
    </lineage>
</organism>
<keyword evidence="7" id="KW-1185">Reference proteome</keyword>
<dbReference type="Proteomes" id="UP001243846">
    <property type="component" value="Unassembled WGS sequence"/>
</dbReference>
<sequence>MIQLENLTKIFRRKGQRHVVADNINAVFPTGESVALLGRNGAGKSTLLRIIAGTISPTYGRVVSSGTISWPVGFAGSFHADLTGAQNVRFVARIYGVDTDQLIDYVADFAELGEHFHRPFGTYSSGMRSRLAMGTSMGIKFDTYLVDEVTSVGDASFRAKSQQVFAERMSQSGAIVVTHSMAMVRAMCTMGAVLDRGNLTIFDDLDEGIAYHEMLMSLPAAYIDEDAPV</sequence>
<dbReference type="InterPro" id="IPR015860">
    <property type="entry name" value="ABC_transpr_TagH-like"/>
</dbReference>
<dbReference type="SMART" id="SM00382">
    <property type="entry name" value="AAA"/>
    <property type="match status" value="1"/>
</dbReference>
<protein>
    <submittedName>
        <fullName evidence="6">ABC transporter ATP-binding protein</fullName>
    </submittedName>
</protein>
<dbReference type="PANTHER" id="PTHR46743">
    <property type="entry name" value="TEICHOIC ACIDS EXPORT ATP-BINDING PROTEIN TAGH"/>
    <property type="match status" value="1"/>
</dbReference>
<dbReference type="InterPro" id="IPR027417">
    <property type="entry name" value="P-loop_NTPase"/>
</dbReference>
<dbReference type="InterPro" id="IPR050683">
    <property type="entry name" value="Bact_Polysacc_Export_ATP-bd"/>
</dbReference>
<dbReference type="Pfam" id="PF00005">
    <property type="entry name" value="ABC_tran"/>
    <property type="match status" value="1"/>
</dbReference>
<comment type="similarity">
    <text evidence="1">Belongs to the ABC transporter superfamily.</text>
</comment>
<dbReference type="InterPro" id="IPR003593">
    <property type="entry name" value="AAA+_ATPase"/>
</dbReference>
<dbReference type="InterPro" id="IPR003439">
    <property type="entry name" value="ABC_transporter-like_ATP-bd"/>
</dbReference>
<dbReference type="InterPro" id="IPR017871">
    <property type="entry name" value="ABC_transporter-like_CS"/>
</dbReference>
<evidence type="ECO:0000313" key="6">
    <source>
        <dbReference type="EMBL" id="MDN3713184.1"/>
    </source>
</evidence>
<dbReference type="CDD" id="cd03220">
    <property type="entry name" value="ABC_KpsT_Wzt"/>
    <property type="match status" value="1"/>
</dbReference>
<accession>A0ABT8DD10</accession>
<evidence type="ECO:0000256" key="1">
    <source>
        <dbReference type="ARBA" id="ARBA00005417"/>
    </source>
</evidence>
<proteinExistence type="inferred from homology"/>
<keyword evidence="4 6" id="KW-0067">ATP-binding</keyword>
<comment type="caution">
    <text evidence="6">The sequence shown here is derived from an EMBL/GenBank/DDBJ whole genome shotgun (WGS) entry which is preliminary data.</text>
</comment>
<dbReference type="EMBL" id="JAUFRC010000001">
    <property type="protein sequence ID" value="MDN3713184.1"/>
    <property type="molecule type" value="Genomic_DNA"/>
</dbReference>
<evidence type="ECO:0000259" key="5">
    <source>
        <dbReference type="PROSITE" id="PS50893"/>
    </source>
</evidence>
<name>A0ABT8DD10_9RHOB</name>
<gene>
    <name evidence="6" type="ORF">QWZ10_18200</name>
</gene>
<evidence type="ECO:0000256" key="3">
    <source>
        <dbReference type="ARBA" id="ARBA00022741"/>
    </source>
</evidence>